<dbReference type="HAMAP" id="MF_00109">
    <property type="entry name" value="Shikimate_kinase"/>
    <property type="match status" value="1"/>
</dbReference>
<keyword evidence="14" id="KW-1185">Reference proteome</keyword>
<dbReference type="GO" id="GO:0004765">
    <property type="term" value="F:shikimate kinase activity"/>
    <property type="evidence" value="ECO:0007669"/>
    <property type="project" value="UniProtKB-EC"/>
</dbReference>
<comment type="similarity">
    <text evidence="3">Belongs to the shikimate kinase family.</text>
</comment>
<evidence type="ECO:0000256" key="2">
    <source>
        <dbReference type="ARBA" id="ARBA00004842"/>
    </source>
</evidence>
<keyword evidence="7" id="KW-0547">Nucleotide-binding</keyword>
<dbReference type="CDD" id="cd00464">
    <property type="entry name" value="SK"/>
    <property type="match status" value="1"/>
</dbReference>
<gene>
    <name evidence="13" type="ORF">WJX74_000756</name>
</gene>
<keyword evidence="8" id="KW-0418">Kinase</keyword>
<comment type="function">
    <text evidence="1">Catalyzes the specific phosphorylation of the 3-hydroxyl group of shikimic acid using ATP as a cosubstrate.</text>
</comment>
<keyword evidence="10" id="KW-0057">Aromatic amino acid biosynthesis</keyword>
<organism evidence="13 14">
    <name type="scientific">Apatococcus lobatus</name>
    <dbReference type="NCBI Taxonomy" id="904363"/>
    <lineage>
        <taxon>Eukaryota</taxon>
        <taxon>Viridiplantae</taxon>
        <taxon>Chlorophyta</taxon>
        <taxon>core chlorophytes</taxon>
        <taxon>Trebouxiophyceae</taxon>
        <taxon>Chlorellales</taxon>
        <taxon>Chlorellaceae</taxon>
        <taxon>Apatococcus</taxon>
    </lineage>
</organism>
<dbReference type="InterPro" id="IPR000623">
    <property type="entry name" value="Shikimate_kinase/TSH1"/>
</dbReference>
<dbReference type="GO" id="GO:0008652">
    <property type="term" value="P:amino acid biosynthetic process"/>
    <property type="evidence" value="ECO:0007669"/>
    <property type="project" value="UniProtKB-KW"/>
</dbReference>
<dbReference type="PRINTS" id="PR01100">
    <property type="entry name" value="SHIKIMTKNASE"/>
</dbReference>
<evidence type="ECO:0000256" key="5">
    <source>
        <dbReference type="ARBA" id="ARBA00022605"/>
    </source>
</evidence>
<evidence type="ECO:0000256" key="8">
    <source>
        <dbReference type="ARBA" id="ARBA00022777"/>
    </source>
</evidence>
<keyword evidence="6" id="KW-0808">Transferase</keyword>
<comment type="pathway">
    <text evidence="2">Metabolic intermediate biosynthesis; chorismate biosynthesis; chorismate from D-erythrose 4-phosphate and phosphoenolpyruvate: step 5/7.</text>
</comment>
<keyword evidence="9" id="KW-0067">ATP-binding</keyword>
<feature type="compositionally biased region" description="Basic residues" evidence="12">
    <location>
        <begin position="345"/>
        <end position="354"/>
    </location>
</feature>
<evidence type="ECO:0000313" key="13">
    <source>
        <dbReference type="EMBL" id="KAK9841147.1"/>
    </source>
</evidence>
<evidence type="ECO:0000313" key="14">
    <source>
        <dbReference type="Proteomes" id="UP001438707"/>
    </source>
</evidence>
<name>A0AAW1S5E5_9CHLO</name>
<accession>A0AAW1S5E5</accession>
<evidence type="ECO:0000256" key="3">
    <source>
        <dbReference type="ARBA" id="ARBA00006997"/>
    </source>
</evidence>
<keyword evidence="5" id="KW-0028">Amino-acid biosynthesis</keyword>
<dbReference type="EC" id="2.7.1.71" evidence="4"/>
<dbReference type="SUPFAM" id="SSF52540">
    <property type="entry name" value="P-loop containing nucleoside triphosphate hydrolases"/>
    <property type="match status" value="1"/>
</dbReference>
<dbReference type="GO" id="GO:0005524">
    <property type="term" value="F:ATP binding"/>
    <property type="evidence" value="ECO:0007669"/>
    <property type="project" value="UniProtKB-KW"/>
</dbReference>
<dbReference type="AlphaFoldDB" id="A0AAW1S5E5"/>
<dbReference type="EMBL" id="JALJOS010000003">
    <property type="protein sequence ID" value="KAK9841147.1"/>
    <property type="molecule type" value="Genomic_DNA"/>
</dbReference>
<evidence type="ECO:0000256" key="4">
    <source>
        <dbReference type="ARBA" id="ARBA00012154"/>
    </source>
</evidence>
<protein>
    <recommendedName>
        <fullName evidence="4">shikimate kinase</fullName>
        <ecNumber evidence="4">2.7.1.71</ecNumber>
    </recommendedName>
</protein>
<dbReference type="Pfam" id="PF01202">
    <property type="entry name" value="SKI"/>
    <property type="match status" value="1"/>
</dbReference>
<feature type="compositionally biased region" description="Low complexity" evidence="12">
    <location>
        <begin position="334"/>
        <end position="344"/>
    </location>
</feature>
<dbReference type="InterPro" id="IPR031322">
    <property type="entry name" value="Shikimate/glucono_kinase"/>
</dbReference>
<dbReference type="InterPro" id="IPR027417">
    <property type="entry name" value="P-loop_NTPase"/>
</dbReference>
<comment type="catalytic activity">
    <reaction evidence="11">
        <text>shikimate + ATP = 3-phosphoshikimate + ADP + H(+)</text>
        <dbReference type="Rhea" id="RHEA:13121"/>
        <dbReference type="ChEBI" id="CHEBI:15378"/>
        <dbReference type="ChEBI" id="CHEBI:30616"/>
        <dbReference type="ChEBI" id="CHEBI:36208"/>
        <dbReference type="ChEBI" id="CHEBI:145989"/>
        <dbReference type="ChEBI" id="CHEBI:456216"/>
        <dbReference type="EC" id="2.7.1.71"/>
    </reaction>
</comment>
<sequence>MTSLLAAFPPQQPQLQESVRLNSYVLRPTAGRDLICRQRSARSKSTLSLRVQPLSASKQDAAEAAAAQDRLTADFGALSDKIEELAAEVKENLQGTSLYLVGMMGSGKSTVGKILGNILKYPFLDTDGLIESTAKMSIKDIFAEDGEASFRELETQVLQEIMPFHSCIVSTGGGAVLKRENWGLMQHGIVVWLSGDPTLLAARAMRDDLSSRPLLARQQQSQPSTATSTPDQELSSAPAPEPLRPEEKDDYEHTVQKLQQLLEERQQHYAFSDLHVPLEGEGKDSHFGAPAAVVAYRVLCGLNQRIKQDAASREQMRNFEIKSSGDIPATMRVQQAPAQQPQKQKQQRKSRKRS</sequence>
<evidence type="ECO:0000256" key="1">
    <source>
        <dbReference type="ARBA" id="ARBA00002641"/>
    </source>
</evidence>
<dbReference type="GO" id="GO:0005829">
    <property type="term" value="C:cytosol"/>
    <property type="evidence" value="ECO:0007669"/>
    <property type="project" value="TreeGrafter"/>
</dbReference>
<dbReference type="InterPro" id="IPR023000">
    <property type="entry name" value="Shikimate_kinase_CS"/>
</dbReference>
<feature type="region of interest" description="Disordered" evidence="12">
    <location>
        <begin position="214"/>
        <end position="254"/>
    </location>
</feature>
<dbReference type="Proteomes" id="UP001438707">
    <property type="component" value="Unassembled WGS sequence"/>
</dbReference>
<dbReference type="Gene3D" id="3.40.50.300">
    <property type="entry name" value="P-loop containing nucleotide triphosphate hydrolases"/>
    <property type="match status" value="1"/>
</dbReference>
<feature type="compositionally biased region" description="Basic and acidic residues" evidence="12">
    <location>
        <begin position="309"/>
        <end position="320"/>
    </location>
</feature>
<dbReference type="PANTHER" id="PTHR21087:SF16">
    <property type="entry name" value="SHIKIMATE KINASE 1, CHLOROPLASTIC"/>
    <property type="match status" value="1"/>
</dbReference>
<proteinExistence type="inferred from homology"/>
<evidence type="ECO:0000256" key="9">
    <source>
        <dbReference type="ARBA" id="ARBA00022840"/>
    </source>
</evidence>
<comment type="caution">
    <text evidence="13">The sequence shown here is derived from an EMBL/GenBank/DDBJ whole genome shotgun (WGS) entry which is preliminary data.</text>
</comment>
<evidence type="ECO:0000256" key="11">
    <source>
        <dbReference type="ARBA" id="ARBA00048567"/>
    </source>
</evidence>
<feature type="compositionally biased region" description="Basic and acidic residues" evidence="12">
    <location>
        <begin position="243"/>
        <end position="254"/>
    </location>
</feature>
<reference evidence="13 14" key="1">
    <citation type="journal article" date="2024" name="Nat. Commun.">
        <title>Phylogenomics reveals the evolutionary origins of lichenization in chlorophyte algae.</title>
        <authorList>
            <person name="Puginier C."/>
            <person name="Libourel C."/>
            <person name="Otte J."/>
            <person name="Skaloud P."/>
            <person name="Haon M."/>
            <person name="Grisel S."/>
            <person name="Petersen M."/>
            <person name="Berrin J.G."/>
            <person name="Delaux P.M."/>
            <person name="Dal Grande F."/>
            <person name="Keller J."/>
        </authorList>
    </citation>
    <scope>NUCLEOTIDE SEQUENCE [LARGE SCALE GENOMIC DNA]</scope>
    <source>
        <strain evidence="13 14">SAG 2145</strain>
    </source>
</reference>
<evidence type="ECO:0000256" key="7">
    <source>
        <dbReference type="ARBA" id="ARBA00022741"/>
    </source>
</evidence>
<dbReference type="GO" id="GO:0009073">
    <property type="term" value="P:aromatic amino acid family biosynthetic process"/>
    <property type="evidence" value="ECO:0007669"/>
    <property type="project" value="UniProtKB-KW"/>
</dbReference>
<evidence type="ECO:0000256" key="10">
    <source>
        <dbReference type="ARBA" id="ARBA00023141"/>
    </source>
</evidence>
<evidence type="ECO:0000256" key="6">
    <source>
        <dbReference type="ARBA" id="ARBA00022679"/>
    </source>
</evidence>
<dbReference type="PANTHER" id="PTHR21087">
    <property type="entry name" value="SHIKIMATE KINASE"/>
    <property type="match status" value="1"/>
</dbReference>
<dbReference type="PROSITE" id="PS01128">
    <property type="entry name" value="SHIKIMATE_KINASE"/>
    <property type="match status" value="1"/>
</dbReference>
<evidence type="ECO:0000256" key="12">
    <source>
        <dbReference type="SAM" id="MobiDB-lite"/>
    </source>
</evidence>
<feature type="region of interest" description="Disordered" evidence="12">
    <location>
        <begin position="309"/>
        <end position="354"/>
    </location>
</feature>
<feature type="compositionally biased region" description="Low complexity" evidence="12">
    <location>
        <begin position="218"/>
        <end position="232"/>
    </location>
</feature>